<organism evidence="1 2">
    <name type="scientific">Bauhinia variegata</name>
    <name type="common">Purple orchid tree</name>
    <name type="synonym">Phanera variegata</name>
    <dbReference type="NCBI Taxonomy" id="167791"/>
    <lineage>
        <taxon>Eukaryota</taxon>
        <taxon>Viridiplantae</taxon>
        <taxon>Streptophyta</taxon>
        <taxon>Embryophyta</taxon>
        <taxon>Tracheophyta</taxon>
        <taxon>Spermatophyta</taxon>
        <taxon>Magnoliopsida</taxon>
        <taxon>eudicotyledons</taxon>
        <taxon>Gunneridae</taxon>
        <taxon>Pentapetalae</taxon>
        <taxon>rosids</taxon>
        <taxon>fabids</taxon>
        <taxon>Fabales</taxon>
        <taxon>Fabaceae</taxon>
        <taxon>Cercidoideae</taxon>
        <taxon>Cercideae</taxon>
        <taxon>Bauhiniinae</taxon>
        <taxon>Bauhinia</taxon>
    </lineage>
</organism>
<keyword evidence="2" id="KW-1185">Reference proteome</keyword>
<proteinExistence type="predicted"/>
<evidence type="ECO:0000313" key="1">
    <source>
        <dbReference type="EMBL" id="KAI4307624.1"/>
    </source>
</evidence>
<protein>
    <submittedName>
        <fullName evidence="1">Uncharacterized protein</fullName>
    </submittedName>
</protein>
<reference evidence="1 2" key="1">
    <citation type="journal article" date="2022" name="DNA Res.">
        <title>Chromosomal-level genome assembly of the orchid tree Bauhinia variegata (Leguminosae; Cercidoideae) supports the allotetraploid origin hypothesis of Bauhinia.</title>
        <authorList>
            <person name="Zhong Y."/>
            <person name="Chen Y."/>
            <person name="Zheng D."/>
            <person name="Pang J."/>
            <person name="Liu Y."/>
            <person name="Luo S."/>
            <person name="Meng S."/>
            <person name="Qian L."/>
            <person name="Wei D."/>
            <person name="Dai S."/>
            <person name="Zhou R."/>
        </authorList>
    </citation>
    <scope>NUCLEOTIDE SEQUENCE [LARGE SCALE GENOMIC DNA]</scope>
    <source>
        <strain evidence="1">BV-YZ2020</strain>
    </source>
</reference>
<evidence type="ECO:0000313" key="2">
    <source>
        <dbReference type="Proteomes" id="UP000828941"/>
    </source>
</evidence>
<accession>A0ACB9LCZ7</accession>
<dbReference type="Proteomes" id="UP000828941">
    <property type="component" value="Chromosome 12"/>
</dbReference>
<gene>
    <name evidence="1" type="ORF">L6164_030793</name>
</gene>
<name>A0ACB9LCZ7_BAUVA</name>
<sequence length="220" mass="25660">MSRAYEYESSKIETFVLKLYMNCQGSMNKAKRLLREIEGVYKLEINAEEEKVTVTGIVDPSTLVQKLVNSGKHVEIWNESFNQEQVNYDKDNLGHNQDQILKLGSNAYDSQYHWAPEWYLNQDMSGNNVVSELHQPVAADQNYSRISDHKTWEERLTHMMSPATFHGNYIGFPFPRGSSIFVDEYDHPPSLVAITHRYHHNCQPSTTNRSQLYYHNHLYI</sequence>
<comment type="caution">
    <text evidence="1">The sequence shown here is derived from an EMBL/GenBank/DDBJ whole genome shotgun (WGS) entry which is preliminary data.</text>
</comment>
<dbReference type="EMBL" id="CM039437">
    <property type="protein sequence ID" value="KAI4307624.1"/>
    <property type="molecule type" value="Genomic_DNA"/>
</dbReference>